<dbReference type="EMBL" id="JAQTJH010000001">
    <property type="protein sequence ID" value="MDK2061078.1"/>
    <property type="molecule type" value="Genomic_DNA"/>
</dbReference>
<proteinExistence type="predicted"/>
<feature type="transmembrane region" description="Helical" evidence="1">
    <location>
        <begin position="230"/>
        <end position="251"/>
    </location>
</feature>
<feature type="transmembrane region" description="Helical" evidence="1">
    <location>
        <begin position="415"/>
        <end position="441"/>
    </location>
</feature>
<organism evidence="2 3">
    <name type="scientific">Aliarcobacter butzleri</name>
    <dbReference type="NCBI Taxonomy" id="28197"/>
    <lineage>
        <taxon>Bacteria</taxon>
        <taxon>Pseudomonadati</taxon>
        <taxon>Campylobacterota</taxon>
        <taxon>Epsilonproteobacteria</taxon>
        <taxon>Campylobacterales</taxon>
        <taxon>Arcobacteraceae</taxon>
        <taxon>Aliarcobacter</taxon>
    </lineage>
</organism>
<feature type="transmembrane region" description="Helical" evidence="1">
    <location>
        <begin position="447"/>
        <end position="467"/>
    </location>
</feature>
<feature type="transmembrane region" description="Helical" evidence="1">
    <location>
        <begin position="502"/>
        <end position="522"/>
    </location>
</feature>
<reference evidence="2" key="2">
    <citation type="submission" date="2023-02" db="EMBL/GenBank/DDBJ databases">
        <authorList>
            <person name="Concha-Toloza M."/>
            <person name="Lopez-Cantillo M."/>
            <person name="Molina-Mora J."/>
            <person name="Collado L."/>
        </authorList>
    </citation>
    <scope>NUCLEOTIDE SEQUENCE</scope>
    <source>
        <strain evidence="2">FR1p273A</strain>
    </source>
</reference>
<feature type="transmembrane region" description="Helical" evidence="1">
    <location>
        <begin position="352"/>
        <end position="372"/>
    </location>
</feature>
<feature type="transmembrane region" description="Helical" evidence="1">
    <location>
        <begin position="125"/>
        <end position="145"/>
    </location>
</feature>
<evidence type="ECO:0000256" key="1">
    <source>
        <dbReference type="SAM" id="Phobius"/>
    </source>
</evidence>
<keyword evidence="1" id="KW-0472">Membrane</keyword>
<feature type="transmembrane region" description="Helical" evidence="1">
    <location>
        <begin position="286"/>
        <end position="306"/>
    </location>
</feature>
<dbReference type="RefSeq" id="WP_284074292.1">
    <property type="nucleotide sequence ID" value="NZ_JAQTJH010000001.1"/>
</dbReference>
<keyword evidence="1" id="KW-1133">Transmembrane helix</keyword>
<keyword evidence="1" id="KW-0812">Transmembrane</keyword>
<feature type="transmembrane region" description="Helical" evidence="1">
    <location>
        <begin position="57"/>
        <end position="81"/>
    </location>
</feature>
<dbReference type="Gene3D" id="1.20.210.10">
    <property type="entry name" value="Cytochrome c oxidase-like, subunit I domain"/>
    <property type="match status" value="1"/>
</dbReference>
<name>A0AAW6VM25_9BACT</name>
<feature type="transmembrane region" description="Helical" evidence="1">
    <location>
        <begin position="165"/>
        <end position="181"/>
    </location>
</feature>
<accession>A0AAW6VM25</accession>
<dbReference type="SUPFAM" id="SSF81442">
    <property type="entry name" value="Cytochrome c oxidase subunit I-like"/>
    <property type="match status" value="1"/>
</dbReference>
<feature type="transmembrane region" description="Helical" evidence="1">
    <location>
        <begin position="21"/>
        <end position="45"/>
    </location>
</feature>
<feature type="transmembrane region" description="Helical" evidence="1">
    <location>
        <begin position="93"/>
        <end position="113"/>
    </location>
</feature>
<evidence type="ECO:0000313" key="2">
    <source>
        <dbReference type="EMBL" id="MDK2061078.1"/>
    </source>
</evidence>
<sequence>MEKLINTSNNFEQFINRHFKISIAFFAIGLFFGIVYSLNLLGFIIDSETLNPVNMRAIHISLMLYGFVPLMLSYLPFLLINKEAGISNEGLKFLNLYTLIWYIFLVFMVMSLLLGKNRGLAFYDFAYELNFLLAFAGLFYILALYKFIKLYTVLPHKKLPMWIKVCLRVVTIAPFTLLILMNPTIGQVESTISGPHGDNTLGMSLALIPIYYLIIKLLNESEFKARWNILWIIPTIFYFSSILYRIFIGHLSYNQEWFLQYLTLLYVPLLYRWYKDSNISDVAKKALLVSILAFLFVDVEGNILFIPEIRWVFHRNDLIVAHAHVAMGIGVFFMVISMFINHIKELHKNIFLKIYLIGILGIFTALSISGFTQAGFNLLETHTLWIFRSLFGVVAFTFIFAFIKINTSYSKLRLYNLIGILSDGIGGVILILLASFLYPILGFSFSGVYEYVVFTFVSTTGIIHYLALKNESYEQILTNLSVIIRVFASSMFFALYSSDKLGIEALAICLFDLSFVFIYLIFIQKKEFLCKD</sequence>
<feature type="transmembrane region" description="Helical" evidence="1">
    <location>
        <begin position="384"/>
        <end position="403"/>
    </location>
</feature>
<comment type="caution">
    <text evidence="2">The sequence shown here is derived from an EMBL/GenBank/DDBJ whole genome shotgun (WGS) entry which is preliminary data.</text>
</comment>
<evidence type="ECO:0000313" key="3">
    <source>
        <dbReference type="Proteomes" id="UP001237843"/>
    </source>
</evidence>
<dbReference type="AlphaFoldDB" id="A0AAW6VM25"/>
<dbReference type="InterPro" id="IPR036927">
    <property type="entry name" value="Cyt_c_oxase-like_su1_sf"/>
</dbReference>
<dbReference type="Proteomes" id="UP001237843">
    <property type="component" value="Unassembled WGS sequence"/>
</dbReference>
<gene>
    <name evidence="2" type="ORF">PT520_00945</name>
</gene>
<feature type="transmembrane region" description="Helical" evidence="1">
    <location>
        <begin position="318"/>
        <end position="340"/>
    </location>
</feature>
<protein>
    <submittedName>
        <fullName evidence="2">Uncharacterized protein</fullName>
    </submittedName>
</protein>
<reference evidence="2" key="1">
    <citation type="journal article" date="2023" name="Antibiotics">
        <title>Genomic Characterization of Antibiotic-Resistant Campylobacterales Isolated from Chilean Poultry Meat.</title>
        <authorList>
            <person name="Concha-Toloza M."/>
            <person name="Lopez-Cantillo M."/>
            <person name="Molina-Mora J.A."/>
            <person name="Collado L."/>
        </authorList>
    </citation>
    <scope>NUCLEOTIDE SEQUENCE</scope>
    <source>
        <strain evidence="2">FR1p273A</strain>
    </source>
</reference>
<feature type="transmembrane region" description="Helical" evidence="1">
    <location>
        <begin position="476"/>
        <end position="496"/>
    </location>
</feature>
<feature type="transmembrane region" description="Helical" evidence="1">
    <location>
        <begin position="201"/>
        <end position="218"/>
    </location>
</feature>
<feature type="transmembrane region" description="Helical" evidence="1">
    <location>
        <begin position="257"/>
        <end position="274"/>
    </location>
</feature>